<proteinExistence type="predicted"/>
<protein>
    <recommendedName>
        <fullName evidence="2">Acylneuraminate cytidylyltransferase</fullName>
    </recommendedName>
</protein>
<dbReference type="RefSeq" id="WP_030036019.1">
    <property type="nucleotide sequence ID" value="NZ_DF384213.1"/>
</dbReference>
<evidence type="ECO:0008006" key="2">
    <source>
        <dbReference type="Google" id="ProtNLM"/>
    </source>
</evidence>
<dbReference type="SUPFAM" id="SSF53448">
    <property type="entry name" value="Nucleotide-diphospho-sugar transferases"/>
    <property type="match status" value="1"/>
</dbReference>
<dbReference type="EMBL" id="DF384213">
    <property type="protein sequence ID" value="GAE03147.1"/>
    <property type="molecule type" value="Genomic_DNA"/>
</dbReference>
<sequence>MNIGMIIQARVGSTRLPNKVLKYLPFDSEITVLAQDIRRVKRSKYLNKIIIATTENSKDDDIVRIAKEENVKFFRGSEKDVLERHYLAAKENKIDVIVRVTSDCPCVDSEIIDMVIYEYLKDDSYDFVATVLQRTFPVGLDVEVIKFSALEKAYKEAKKFYQREHVTDYIYENPNIFKLKNVFATDIYNDPSLRITLDTMEDYMLLSAIYDYLYHKDEYFSAIDVVNLFREKPWIKYINNNALQKKDNYELQEEINDAAKLLKLQGMERAKDVLIKNYNKGV</sequence>
<dbReference type="Gene3D" id="3.90.550.10">
    <property type="entry name" value="Spore Coat Polysaccharide Biosynthesis Protein SpsA, Chain A"/>
    <property type="match status" value="1"/>
</dbReference>
<dbReference type="PANTHER" id="PTHR42866:SF1">
    <property type="entry name" value="SPORE COAT POLYSACCHARIDE BIOSYNTHESIS PROTEIN SPSF"/>
    <property type="match status" value="1"/>
</dbReference>
<accession>A0A0S6U5T6</accession>
<dbReference type="PANTHER" id="PTHR42866">
    <property type="entry name" value="3-DEOXY-MANNO-OCTULOSONATE CYTIDYLYLTRANSFERASE"/>
    <property type="match status" value="1"/>
</dbReference>
<dbReference type="InterPro" id="IPR029044">
    <property type="entry name" value="Nucleotide-diphossugar_trans"/>
</dbReference>
<reference evidence="1" key="1">
    <citation type="submission" date="2013-10" db="EMBL/GenBank/DDBJ databases">
        <title>Draft genome sequence of Clostridium botulinum type B strain Osaka05.</title>
        <authorList>
            <person name="Sakaguchi Y."/>
            <person name="Hosomi K."/>
            <person name="Uchiyama J."/>
            <person name="Ogura Y."/>
            <person name="Sakaguchi M."/>
            <person name="Kohda T."/>
            <person name="Mukamoto M."/>
            <person name="Misawa N."/>
            <person name="Matsuzaki S."/>
            <person name="Hayashi T."/>
            <person name="Kozaki S."/>
        </authorList>
    </citation>
    <scope>NUCLEOTIDE SEQUENCE</scope>
    <source>
        <strain evidence="1">Osaka05</strain>
    </source>
</reference>
<dbReference type="Proteomes" id="UP000054164">
    <property type="component" value="Unassembled WGS sequence"/>
</dbReference>
<dbReference type="AlphaFoldDB" id="A0A0S6U5T6"/>
<dbReference type="CDD" id="cd02518">
    <property type="entry name" value="GT2_SpsF"/>
    <property type="match status" value="1"/>
</dbReference>
<dbReference type="GO" id="GO:0005829">
    <property type="term" value="C:cytosol"/>
    <property type="evidence" value="ECO:0007669"/>
    <property type="project" value="TreeGrafter"/>
</dbReference>
<organism evidence="1">
    <name type="scientific">Clostridium botulinum B str. Osaka05</name>
    <dbReference type="NCBI Taxonomy" id="1407017"/>
    <lineage>
        <taxon>Bacteria</taxon>
        <taxon>Bacillati</taxon>
        <taxon>Bacillota</taxon>
        <taxon>Clostridia</taxon>
        <taxon>Eubacteriales</taxon>
        <taxon>Clostridiaceae</taxon>
        <taxon>Clostridium</taxon>
    </lineage>
</organism>
<dbReference type="HOGENOM" id="CLU_072501_0_0_9"/>
<name>A0A0S6U5T6_CLOBO</name>
<evidence type="ECO:0000313" key="1">
    <source>
        <dbReference type="EMBL" id="GAE03147.1"/>
    </source>
</evidence>
<gene>
    <name evidence="1" type="ORF">CBO05C_2837</name>
</gene>
<dbReference type="InterPro" id="IPR003329">
    <property type="entry name" value="Cytidylyl_trans"/>
</dbReference>
<dbReference type="Pfam" id="PF02348">
    <property type="entry name" value="CTP_transf_3"/>
    <property type="match status" value="1"/>
</dbReference>